<protein>
    <submittedName>
        <fullName evidence="1">PfkB family carbohydrate kinase</fullName>
    </submittedName>
</protein>
<dbReference type="Proteomes" id="UP001219297">
    <property type="component" value="Unassembled WGS sequence"/>
</dbReference>
<gene>
    <name evidence="1" type="ORF">PWJ81_05210</name>
</gene>
<dbReference type="EMBL" id="JARBHI010000010">
    <property type="protein sequence ID" value="MDE1656467.1"/>
    <property type="molecule type" value="Genomic_DNA"/>
</dbReference>
<keyword evidence="2" id="KW-1185">Reference proteome</keyword>
<accession>A0ABT5V677</accession>
<name>A0ABT5V677_9ACTO</name>
<dbReference type="InterPro" id="IPR057621">
    <property type="entry name" value="Khk_prokaryotic"/>
</dbReference>
<dbReference type="InterPro" id="IPR029056">
    <property type="entry name" value="Ribokinase-like"/>
</dbReference>
<evidence type="ECO:0000313" key="2">
    <source>
        <dbReference type="Proteomes" id="UP001219297"/>
    </source>
</evidence>
<dbReference type="RefSeq" id="WP_274778510.1">
    <property type="nucleotide sequence ID" value="NZ_CAMXYX010000017.1"/>
</dbReference>
<keyword evidence="1" id="KW-0418">Kinase</keyword>
<evidence type="ECO:0000313" key="1">
    <source>
        <dbReference type="EMBL" id="MDE1656467.1"/>
    </source>
</evidence>
<organism evidence="1 2">
    <name type="scientific">Actinotignum sanguinis</name>
    <dbReference type="NCBI Taxonomy" id="1445614"/>
    <lineage>
        <taxon>Bacteria</taxon>
        <taxon>Bacillati</taxon>
        <taxon>Actinomycetota</taxon>
        <taxon>Actinomycetes</taxon>
        <taxon>Actinomycetales</taxon>
        <taxon>Actinomycetaceae</taxon>
        <taxon>Actinotignum</taxon>
    </lineage>
</organism>
<comment type="caution">
    <text evidence="1">The sequence shown here is derived from an EMBL/GenBank/DDBJ whole genome shotgun (WGS) entry which is preliminary data.</text>
</comment>
<reference evidence="1 2" key="1">
    <citation type="submission" date="2023-02" db="EMBL/GenBank/DDBJ databases">
        <title>Defining the Infant Male Urobiome and Moving Towards Mechanisms in Urobiome Research.</title>
        <authorList>
            <person name="Reasoner S."/>
            <person name="Flores V."/>
            <person name="Van Horn G."/>
            <person name="Morales G."/>
            <person name="Peard L."/>
            <person name="Abelson B."/>
            <person name="Manuel C."/>
            <person name="Lee J."/>
            <person name="Baker B."/>
            <person name="Williams T."/>
            <person name="Schmitz J."/>
            <person name="Clayton D."/>
            <person name="Hadjifrangiskou M."/>
        </authorList>
    </citation>
    <scope>NUCLEOTIDE SEQUENCE [LARGE SCALE GENOMIC DNA]</scope>
    <source>
        <strain evidence="1 2">AS1053</strain>
    </source>
</reference>
<dbReference type="GO" id="GO:0016301">
    <property type="term" value="F:kinase activity"/>
    <property type="evidence" value="ECO:0007669"/>
    <property type="project" value="UniProtKB-KW"/>
</dbReference>
<sequence length="373" mass="40983">MMSNEAIIDLAQKIEAKKPNANIPVGYDGFIDRITHVVDKRLGPDDYQRVETLTAYGQKFIDAAGLSMNIEMVPVTTKLGGVATILANSLATLGNRVTYMGALGLGGVNPVFQDFANMAEEVISFSDPGVSDALEFTDGKVISSQLEPLKMVSWENLLEVTTLERLVEIFDRADIVAFADWTLLINVGSIWDGIADEVLPKMTNRERRMMFFDLSDPTKRTTEDVLNVMATIRKYEEFFDTTLGLNKKEAYEVASRYGAAKEDFADLHELARFLREKIGISEIVIHPVDGAVLSNAHEDVAVDGPYCADPTLTTGGGDNFNSGFLTGRSLGLTSKESLLLGVANSGFYVRAGRSPAFDELREFLVQWARGDID</sequence>
<dbReference type="Gene3D" id="3.40.1190.20">
    <property type="match status" value="1"/>
</dbReference>
<keyword evidence="1" id="KW-0808">Transferase</keyword>
<proteinExistence type="predicted"/>
<dbReference type="Pfam" id="PF25270">
    <property type="entry name" value="Khk"/>
    <property type="match status" value="1"/>
</dbReference>
<dbReference type="SUPFAM" id="SSF53613">
    <property type="entry name" value="Ribokinase-like"/>
    <property type="match status" value="1"/>
</dbReference>